<name>A0A7J6T6V7_PEROL</name>
<feature type="compositionally biased region" description="Acidic residues" evidence="1">
    <location>
        <begin position="93"/>
        <end position="104"/>
    </location>
</feature>
<sequence length="568" mass="63005">MRGRRTEASESPFTDGGETVDAENDVIDDEEAEERQDEDDDDDDDSTVSVLGEVDDDEPGGQEGENNKGRSTAVLDAEEPCIPSDEIACPPDGDGDGIETEEGESSGGVTTGLFIDEDDDDEEEAPKVELRPVDKQKVTVIIPKDAFIPTDLRYYGLVPLINDNVGCRLRPTGDLKCSKLWKKSKRQPSSVTVKGGNWLTIGNVASGSLMVNFPHLAKTYAIEAQVKFKKQHRGADLSREVLSILGVTETESFPDLNERYQGKRYNVMIELDPHQSIPKALLEKGLDPHATRGAILRGDGIIETYLFPRLSGTRSLLSNPEVKIIWGTWQYKTSQAFGKVQVNYGDAQPVVQVSLQFPNDEVPDDALAFLGIRKKTLLERAARKTGKVFGSIKVISSPVVLCTSSSLQAAPPRVYGLDPTRKFIGKQTRVLVTIAKSTSITRRQLEAMSKELGLASPRKGLEMEGWLREDGTILSNVFAPTRKNKLYYAKIIKGSWMTKSRRFAWGKVKVQYSKKIAPVMNVQLKFAEDIPNSAFRALELHKKQSLWAKMKSRSGAMEVPRAANRRYR</sequence>
<reference evidence="2 3" key="1">
    <citation type="submission" date="2020-04" db="EMBL/GenBank/DDBJ databases">
        <title>Perkinsus olseni comparative genomics.</title>
        <authorList>
            <person name="Bogema D.R."/>
        </authorList>
    </citation>
    <scope>NUCLEOTIDE SEQUENCE [LARGE SCALE GENOMIC DNA]</scope>
    <source>
        <strain evidence="2 3">ATCC PRA-207</strain>
    </source>
</reference>
<organism evidence="2 3">
    <name type="scientific">Perkinsus olseni</name>
    <name type="common">Perkinsus atlanticus</name>
    <dbReference type="NCBI Taxonomy" id="32597"/>
    <lineage>
        <taxon>Eukaryota</taxon>
        <taxon>Sar</taxon>
        <taxon>Alveolata</taxon>
        <taxon>Perkinsozoa</taxon>
        <taxon>Perkinsea</taxon>
        <taxon>Perkinsida</taxon>
        <taxon>Perkinsidae</taxon>
        <taxon>Perkinsus</taxon>
    </lineage>
</organism>
<dbReference type="Proteomes" id="UP000553632">
    <property type="component" value="Unassembled WGS sequence"/>
</dbReference>
<feature type="region of interest" description="Disordered" evidence="1">
    <location>
        <begin position="1"/>
        <end position="128"/>
    </location>
</feature>
<keyword evidence="3" id="KW-1185">Reference proteome</keyword>
<dbReference type="EMBL" id="JABANO010013481">
    <property type="protein sequence ID" value="KAF4740110.1"/>
    <property type="molecule type" value="Genomic_DNA"/>
</dbReference>
<evidence type="ECO:0000256" key="1">
    <source>
        <dbReference type="SAM" id="MobiDB-lite"/>
    </source>
</evidence>
<dbReference type="AlphaFoldDB" id="A0A7J6T6V7"/>
<evidence type="ECO:0000313" key="3">
    <source>
        <dbReference type="Proteomes" id="UP000553632"/>
    </source>
</evidence>
<feature type="compositionally biased region" description="Acidic residues" evidence="1">
    <location>
        <begin position="18"/>
        <end position="46"/>
    </location>
</feature>
<evidence type="ECO:0000313" key="2">
    <source>
        <dbReference type="EMBL" id="KAF4740110.1"/>
    </source>
</evidence>
<protein>
    <submittedName>
        <fullName evidence="2">Uncharacterized protein</fullName>
    </submittedName>
</protein>
<proteinExistence type="predicted"/>
<gene>
    <name evidence="2" type="ORF">FOZ63_029124</name>
</gene>
<accession>A0A7J6T6V7</accession>
<feature type="compositionally biased region" description="Acidic residues" evidence="1">
    <location>
        <begin position="115"/>
        <end position="124"/>
    </location>
</feature>
<comment type="caution">
    <text evidence="2">The sequence shown here is derived from an EMBL/GenBank/DDBJ whole genome shotgun (WGS) entry which is preliminary data.</text>
</comment>